<keyword evidence="2" id="KW-1185">Reference proteome</keyword>
<reference evidence="2" key="1">
    <citation type="journal article" date="2006" name="PLoS Biol.">
        <title>Macronuclear genome sequence of the ciliate Tetrahymena thermophila, a model eukaryote.</title>
        <authorList>
            <person name="Eisen J.A."/>
            <person name="Coyne R.S."/>
            <person name="Wu M."/>
            <person name="Wu D."/>
            <person name="Thiagarajan M."/>
            <person name="Wortman J.R."/>
            <person name="Badger J.H."/>
            <person name="Ren Q."/>
            <person name="Amedeo P."/>
            <person name="Jones K.M."/>
            <person name="Tallon L.J."/>
            <person name="Delcher A.L."/>
            <person name="Salzberg S.L."/>
            <person name="Silva J.C."/>
            <person name="Haas B.J."/>
            <person name="Majoros W.H."/>
            <person name="Farzad M."/>
            <person name="Carlton J.M."/>
            <person name="Smith R.K. Jr."/>
            <person name="Garg J."/>
            <person name="Pearlman R.E."/>
            <person name="Karrer K.M."/>
            <person name="Sun L."/>
            <person name="Manning G."/>
            <person name="Elde N.C."/>
            <person name="Turkewitz A.P."/>
            <person name="Asai D.J."/>
            <person name="Wilkes D.E."/>
            <person name="Wang Y."/>
            <person name="Cai H."/>
            <person name="Collins K."/>
            <person name="Stewart B.A."/>
            <person name="Lee S.R."/>
            <person name="Wilamowska K."/>
            <person name="Weinberg Z."/>
            <person name="Ruzzo W.L."/>
            <person name="Wloga D."/>
            <person name="Gaertig J."/>
            <person name="Frankel J."/>
            <person name="Tsao C.-C."/>
            <person name="Gorovsky M.A."/>
            <person name="Keeling P.J."/>
            <person name="Waller R.F."/>
            <person name="Patron N.J."/>
            <person name="Cherry J.M."/>
            <person name="Stover N.A."/>
            <person name="Krieger C.J."/>
            <person name="del Toro C."/>
            <person name="Ryder H.F."/>
            <person name="Williamson S.C."/>
            <person name="Barbeau R.A."/>
            <person name="Hamilton E.P."/>
            <person name="Orias E."/>
        </authorList>
    </citation>
    <scope>NUCLEOTIDE SEQUENCE [LARGE SCALE GENOMIC DNA]</scope>
    <source>
        <strain evidence="2">SB210</strain>
    </source>
</reference>
<protein>
    <submittedName>
        <fullName evidence="1">Uncharacterized protein</fullName>
    </submittedName>
</protein>
<accession>Q22SV7</accession>
<dbReference type="GeneID" id="7832961"/>
<gene>
    <name evidence="1" type="ORF">TTHERM_00812740</name>
</gene>
<name>Q22SV7_TETTS</name>
<dbReference type="HOGENOM" id="CLU_2818137_0_0_1"/>
<dbReference type="KEGG" id="tet:TTHERM_00812740"/>
<dbReference type="InParanoid" id="Q22SV7"/>
<proteinExistence type="predicted"/>
<evidence type="ECO:0000313" key="1">
    <source>
        <dbReference type="EMBL" id="EAR88357.1"/>
    </source>
</evidence>
<organism evidence="1 2">
    <name type="scientific">Tetrahymena thermophila (strain SB210)</name>
    <dbReference type="NCBI Taxonomy" id="312017"/>
    <lineage>
        <taxon>Eukaryota</taxon>
        <taxon>Sar</taxon>
        <taxon>Alveolata</taxon>
        <taxon>Ciliophora</taxon>
        <taxon>Intramacronucleata</taxon>
        <taxon>Oligohymenophorea</taxon>
        <taxon>Hymenostomatida</taxon>
        <taxon>Tetrahymenina</taxon>
        <taxon>Tetrahymenidae</taxon>
        <taxon>Tetrahymena</taxon>
    </lineage>
</organism>
<dbReference type="RefSeq" id="XP_001008602.1">
    <property type="nucleotide sequence ID" value="XM_001008602.1"/>
</dbReference>
<evidence type="ECO:0000313" key="2">
    <source>
        <dbReference type="Proteomes" id="UP000009168"/>
    </source>
</evidence>
<dbReference type="Proteomes" id="UP000009168">
    <property type="component" value="Unassembled WGS sequence"/>
</dbReference>
<sequence length="67" mass="7959">MFKRFLFLQPTSCIFITHFSQLGRLEKIKYKSKMKKNQIKIENSLNNDIDQFILLNLNIALINIVET</sequence>
<dbReference type="AlphaFoldDB" id="Q22SV7"/>
<dbReference type="EMBL" id="GG662841">
    <property type="protein sequence ID" value="EAR88357.1"/>
    <property type="molecule type" value="Genomic_DNA"/>
</dbReference>